<evidence type="ECO:0000256" key="6">
    <source>
        <dbReference type="SAM" id="SignalP"/>
    </source>
</evidence>
<dbReference type="Pfam" id="PF07676">
    <property type="entry name" value="PD40"/>
    <property type="match status" value="1"/>
</dbReference>
<dbReference type="PROSITE" id="PS51123">
    <property type="entry name" value="OMPA_2"/>
    <property type="match status" value="1"/>
</dbReference>
<organism evidence="8 9">
    <name type="scientific">Flaviaesturariibacter amylovorans</name>
    <dbReference type="NCBI Taxonomy" id="1084520"/>
    <lineage>
        <taxon>Bacteria</taxon>
        <taxon>Pseudomonadati</taxon>
        <taxon>Bacteroidota</taxon>
        <taxon>Chitinophagia</taxon>
        <taxon>Chitinophagales</taxon>
        <taxon>Chitinophagaceae</taxon>
        <taxon>Flaviaestuariibacter</taxon>
    </lineage>
</organism>
<feature type="compositionally biased region" description="Basic and acidic residues" evidence="5">
    <location>
        <begin position="648"/>
        <end position="663"/>
    </location>
</feature>
<dbReference type="Gene3D" id="3.30.1330.60">
    <property type="entry name" value="OmpA-like domain"/>
    <property type="match status" value="1"/>
</dbReference>
<comment type="caution">
    <text evidence="8">The sequence shown here is derived from an EMBL/GenBank/DDBJ whole genome shotgun (WGS) entry which is preliminary data.</text>
</comment>
<dbReference type="InterPro" id="IPR011990">
    <property type="entry name" value="TPR-like_helical_dom_sf"/>
</dbReference>
<dbReference type="InterPro" id="IPR011042">
    <property type="entry name" value="6-blade_b-propeller_TolB-like"/>
</dbReference>
<evidence type="ECO:0000256" key="5">
    <source>
        <dbReference type="SAM" id="MobiDB-lite"/>
    </source>
</evidence>
<dbReference type="PANTHER" id="PTHR30329:SF21">
    <property type="entry name" value="LIPOPROTEIN YIAD-RELATED"/>
    <property type="match status" value="1"/>
</dbReference>
<dbReference type="InterPro" id="IPR006664">
    <property type="entry name" value="OMP_bac"/>
</dbReference>
<evidence type="ECO:0000256" key="2">
    <source>
        <dbReference type="ARBA" id="ARBA00023136"/>
    </source>
</evidence>
<keyword evidence="9" id="KW-1185">Reference proteome</keyword>
<dbReference type="InterPro" id="IPR050330">
    <property type="entry name" value="Bact_OuterMem_StrucFunc"/>
</dbReference>
<dbReference type="PRINTS" id="PR01021">
    <property type="entry name" value="OMPADOMAIN"/>
</dbReference>
<evidence type="ECO:0000259" key="7">
    <source>
        <dbReference type="PROSITE" id="PS51123"/>
    </source>
</evidence>
<dbReference type="EMBL" id="BAABGY010000006">
    <property type="protein sequence ID" value="GAA4325364.1"/>
    <property type="molecule type" value="Genomic_DNA"/>
</dbReference>
<dbReference type="Gene3D" id="2.120.10.30">
    <property type="entry name" value="TolB, C-terminal domain"/>
    <property type="match status" value="1"/>
</dbReference>
<name>A0ABP8GK04_9BACT</name>
<dbReference type="PANTHER" id="PTHR30329">
    <property type="entry name" value="STATOR ELEMENT OF FLAGELLAR MOTOR COMPLEX"/>
    <property type="match status" value="1"/>
</dbReference>
<dbReference type="SUPFAM" id="SSF48452">
    <property type="entry name" value="TPR-like"/>
    <property type="match status" value="1"/>
</dbReference>
<protein>
    <submittedName>
        <fullName evidence="8">OmpA family protein</fullName>
    </submittedName>
</protein>
<evidence type="ECO:0000256" key="4">
    <source>
        <dbReference type="PROSITE-ProRule" id="PRU00473"/>
    </source>
</evidence>
<evidence type="ECO:0000256" key="1">
    <source>
        <dbReference type="ARBA" id="ARBA00004442"/>
    </source>
</evidence>
<proteinExistence type="predicted"/>
<reference evidence="9" key="1">
    <citation type="journal article" date="2019" name="Int. J. Syst. Evol. Microbiol.">
        <title>The Global Catalogue of Microorganisms (GCM) 10K type strain sequencing project: providing services to taxonomists for standard genome sequencing and annotation.</title>
        <authorList>
            <consortium name="The Broad Institute Genomics Platform"/>
            <consortium name="The Broad Institute Genome Sequencing Center for Infectious Disease"/>
            <person name="Wu L."/>
            <person name="Ma J."/>
        </authorList>
    </citation>
    <scope>NUCLEOTIDE SEQUENCE [LARGE SCALE GENOMIC DNA]</scope>
    <source>
        <strain evidence="9">JCM 17919</strain>
    </source>
</reference>
<gene>
    <name evidence="8" type="ORF">GCM10023184_13290</name>
</gene>
<feature type="region of interest" description="Disordered" evidence="5">
    <location>
        <begin position="630"/>
        <end position="663"/>
    </location>
</feature>
<dbReference type="Gene3D" id="1.25.40.10">
    <property type="entry name" value="Tetratricopeptide repeat domain"/>
    <property type="match status" value="1"/>
</dbReference>
<dbReference type="SUPFAM" id="SSF82171">
    <property type="entry name" value="DPP6 N-terminal domain-like"/>
    <property type="match status" value="1"/>
</dbReference>
<dbReference type="CDD" id="cd07185">
    <property type="entry name" value="OmpA_C-like"/>
    <property type="match status" value="1"/>
</dbReference>
<evidence type="ECO:0000313" key="9">
    <source>
        <dbReference type="Proteomes" id="UP001501725"/>
    </source>
</evidence>
<feature type="chain" id="PRO_5045828169" evidence="6">
    <location>
        <begin position="20"/>
        <end position="663"/>
    </location>
</feature>
<dbReference type="RefSeq" id="WP_345254466.1">
    <property type="nucleotide sequence ID" value="NZ_BAABGY010000006.1"/>
</dbReference>
<keyword evidence="6" id="KW-0732">Signal</keyword>
<keyword evidence="2 4" id="KW-0472">Membrane</keyword>
<dbReference type="SUPFAM" id="SSF103088">
    <property type="entry name" value="OmpA-like"/>
    <property type="match status" value="1"/>
</dbReference>
<dbReference type="SUPFAM" id="SSF49478">
    <property type="entry name" value="Cna protein B-type domain"/>
    <property type="match status" value="1"/>
</dbReference>
<dbReference type="InterPro" id="IPR006665">
    <property type="entry name" value="OmpA-like"/>
</dbReference>
<dbReference type="Gene3D" id="2.60.40.1120">
    <property type="entry name" value="Carboxypeptidase-like, regulatory domain"/>
    <property type="match status" value="1"/>
</dbReference>
<feature type="domain" description="OmpA-like" evidence="7">
    <location>
        <begin position="543"/>
        <end position="663"/>
    </location>
</feature>
<comment type="subcellular location">
    <subcellularLocation>
        <location evidence="1">Cell outer membrane</location>
    </subcellularLocation>
</comment>
<dbReference type="InterPro" id="IPR011659">
    <property type="entry name" value="WD40"/>
</dbReference>
<accession>A0ABP8GK04</accession>
<dbReference type="Proteomes" id="UP001501725">
    <property type="component" value="Unassembled WGS sequence"/>
</dbReference>
<keyword evidence="3" id="KW-0998">Cell outer membrane</keyword>
<sequence length="663" mass="72472">MRTLAVIATATLLSTAAQAQFTFDYLRAADDYYRKGDFFSAAQYYEKYLANKKGKHAGGGQNPYVVQAASKKTAGARPSSDAEAVYNTAESYRQLNYHVKAEPFYKQASEQYAAQFPLAKYHYATTLRALERYAEAEAAFKSFMEGYGQTDTYSAAAQREIQNLQFIQQQLGRKDMRLFTVNKATSGLNDTGAAYAPVWIGENSLLFTSTRPVPNDKSKSYINRVYEATMSGGVPSGVVPVGLAQEGETHQGVVAATPDGNTMFLTRWTIGKGSKNASIYSARKSGGAWSNPEPLASLNVDGANTQQPFVMPGGQQLLFSSNRAGGSGGYDLYMADLGADGSVSNIRNLGPSINTAFDEQAPYYHAASGSLVFASNGRVGMGEFDLYWSKGTAGNWSEPQNFGYPVNSVKDDIYFASKGTARNILEDVLFSSDRSSACCLELFSLQKKRPLKMISGTVMSCDNRTPIAGAQVNIMDTVNNRTVATLTTDASGRYSFTLEEFQPLKAVASNNNYYANFLSFNTPANTDEDELTNPELCLTAIKYDEPVVVDNVYYDFGKADLKEESFPELDKLVKLMQDNPNIKAEISAHTDAVGSDAANMKLSEARAQSVVNYMISKGITTDRFVVKGYGETQPLEPNKNPDGTDNPAGREKNRRTEFKVIKN</sequence>
<evidence type="ECO:0000256" key="3">
    <source>
        <dbReference type="ARBA" id="ARBA00023237"/>
    </source>
</evidence>
<dbReference type="InterPro" id="IPR036737">
    <property type="entry name" value="OmpA-like_sf"/>
</dbReference>
<dbReference type="Pfam" id="PF00691">
    <property type="entry name" value="OmpA"/>
    <property type="match status" value="1"/>
</dbReference>
<evidence type="ECO:0000313" key="8">
    <source>
        <dbReference type="EMBL" id="GAA4325364.1"/>
    </source>
</evidence>
<feature type="signal peptide" evidence="6">
    <location>
        <begin position="1"/>
        <end position="19"/>
    </location>
</feature>